<dbReference type="Proteomes" id="UP000239352">
    <property type="component" value="Unassembled WGS sequence"/>
</dbReference>
<dbReference type="InterPro" id="IPR052189">
    <property type="entry name" value="L-asp_N-monooxygenase_NS-form"/>
</dbReference>
<accession>A0A2T0GZM1</accession>
<gene>
    <name evidence="2" type="ORF">CEP50_04175</name>
</gene>
<sequence length="460" mass="49590">MEITFDLVIIGGGASGIAALTAYSARNPSSRIALVDPEEIGFGRAFGFADPMLLTNTPVGVMSLDVDDPYDFERYLHRRGWNFGPDSFVPRYLVAQYCRERYLRTGTMMRQTGGEVRHVKGRCRRMALANGGSTPVEVHTDEGRVLRARSVVLAMGLSRRHTDVAGSCRGEETAVEPVRTNPGTSTGRVLVLGTKLSAIDAAVTALAAGNDVVMCSPSGLLPAVRTRLSCAPTPPRGHNVVAAPAIPAHTDAAPEPKLAEEVALAEADQAPWQDLVGPFIDELNASARGWSSADVKSFRADHARLLARYVSAMPLHNARILLAAMREGRLEVRRGVPDRLTHSDSHSDVSWDSGLTETYDAVLNATGFLPPTLPTVQPGIGHDDLVFDTEEDGNAAARLDIDLRVWAGDVAWPVWAIGSAAHTRTPIVNYLRTATLQAAEVADSILDRTTERETYVRAAD</sequence>
<dbReference type="SUPFAM" id="SSF51905">
    <property type="entry name" value="FAD/NAD(P)-binding domain"/>
    <property type="match status" value="2"/>
</dbReference>
<organism evidence="2 3">
    <name type="scientific">Actinopolyspora mortivallis</name>
    <dbReference type="NCBI Taxonomy" id="33906"/>
    <lineage>
        <taxon>Bacteria</taxon>
        <taxon>Bacillati</taxon>
        <taxon>Actinomycetota</taxon>
        <taxon>Actinomycetes</taxon>
        <taxon>Actinopolysporales</taxon>
        <taxon>Actinopolysporaceae</taxon>
        <taxon>Actinopolyspora</taxon>
    </lineage>
</organism>
<comment type="caution">
    <text evidence="2">The sequence shown here is derived from an EMBL/GenBank/DDBJ whole genome shotgun (WGS) entry which is preliminary data.</text>
</comment>
<evidence type="ECO:0000313" key="3">
    <source>
        <dbReference type="Proteomes" id="UP000239352"/>
    </source>
</evidence>
<evidence type="ECO:0000313" key="2">
    <source>
        <dbReference type="EMBL" id="PRW64558.1"/>
    </source>
</evidence>
<dbReference type="Pfam" id="PF13454">
    <property type="entry name" value="NAD_binding_9"/>
    <property type="match status" value="1"/>
</dbReference>
<reference evidence="2 3" key="1">
    <citation type="submission" date="2018-03" db="EMBL/GenBank/DDBJ databases">
        <title>Actinopolyspora mortivallis from Sahara, screening for active biomolecules.</title>
        <authorList>
            <person name="Selama O."/>
            <person name="Wellington E.M.H."/>
            <person name="Hacene H."/>
        </authorList>
    </citation>
    <scope>NUCLEOTIDE SEQUENCE [LARGE SCALE GENOMIC DNA]</scope>
    <source>
        <strain evidence="2 3">M5A</strain>
    </source>
</reference>
<feature type="domain" description="FAD-dependent urate hydroxylase HpyO/Asp monooxygenase CreE-like FAD/NAD(P)-binding" evidence="1">
    <location>
        <begin position="8"/>
        <end position="156"/>
    </location>
</feature>
<dbReference type="InterPro" id="IPR036188">
    <property type="entry name" value="FAD/NAD-bd_sf"/>
</dbReference>
<protein>
    <recommendedName>
        <fullName evidence="1">FAD-dependent urate hydroxylase HpyO/Asp monooxygenase CreE-like FAD/NAD(P)-binding domain-containing protein</fullName>
    </recommendedName>
</protein>
<name>A0A2T0GZM1_ACTMO</name>
<dbReference type="InParanoid" id="A0A2T0GZM1"/>
<dbReference type="EMBL" id="PVSR01000003">
    <property type="protein sequence ID" value="PRW64558.1"/>
    <property type="molecule type" value="Genomic_DNA"/>
</dbReference>
<evidence type="ECO:0000259" key="1">
    <source>
        <dbReference type="Pfam" id="PF13454"/>
    </source>
</evidence>
<dbReference type="PANTHER" id="PTHR40254:SF1">
    <property type="entry name" value="BLR0577 PROTEIN"/>
    <property type="match status" value="1"/>
</dbReference>
<keyword evidence="3" id="KW-1185">Reference proteome</keyword>
<dbReference type="PANTHER" id="PTHR40254">
    <property type="entry name" value="BLR0577 PROTEIN"/>
    <property type="match status" value="1"/>
</dbReference>
<dbReference type="AlphaFoldDB" id="A0A2T0GZM1"/>
<dbReference type="InterPro" id="IPR038732">
    <property type="entry name" value="HpyO/CreE_NAD-binding"/>
</dbReference>
<dbReference type="Gene3D" id="3.50.50.60">
    <property type="entry name" value="FAD/NAD(P)-binding domain"/>
    <property type="match status" value="1"/>
</dbReference>
<proteinExistence type="predicted"/>